<dbReference type="GO" id="GO:0005886">
    <property type="term" value="C:plasma membrane"/>
    <property type="evidence" value="ECO:0007669"/>
    <property type="project" value="UniProtKB-SubCell"/>
</dbReference>
<evidence type="ECO:0000313" key="17">
    <source>
        <dbReference type="Proteomes" id="UP000567293"/>
    </source>
</evidence>
<dbReference type="InterPro" id="IPR006369">
    <property type="entry name" value="Protohaem_IX_farnesylTrfase"/>
</dbReference>
<keyword evidence="15" id="KW-0732">Signal</keyword>
<comment type="pathway">
    <text evidence="2 14">Porphyrin-containing compound metabolism; heme O biosynthesis; heme O from protoheme: step 1/1.</text>
</comment>
<evidence type="ECO:0000256" key="2">
    <source>
        <dbReference type="ARBA" id="ARBA00004919"/>
    </source>
</evidence>
<evidence type="ECO:0000256" key="14">
    <source>
        <dbReference type="HAMAP-Rule" id="MF_00154"/>
    </source>
</evidence>
<evidence type="ECO:0000256" key="5">
    <source>
        <dbReference type="ARBA" id="ARBA00022679"/>
    </source>
</evidence>
<keyword evidence="17" id="KW-1185">Reference proteome</keyword>
<evidence type="ECO:0000256" key="10">
    <source>
        <dbReference type="ARBA" id="ARBA00030253"/>
    </source>
</evidence>
<dbReference type="Proteomes" id="UP000567293">
    <property type="component" value="Unassembled WGS sequence"/>
</dbReference>
<feature type="transmembrane region" description="Helical" evidence="14">
    <location>
        <begin position="163"/>
        <end position="186"/>
    </location>
</feature>
<feature type="transmembrane region" description="Helical" evidence="14">
    <location>
        <begin position="110"/>
        <end position="130"/>
    </location>
</feature>
<evidence type="ECO:0000256" key="4">
    <source>
        <dbReference type="ARBA" id="ARBA00022475"/>
    </source>
</evidence>
<evidence type="ECO:0000256" key="6">
    <source>
        <dbReference type="ARBA" id="ARBA00022692"/>
    </source>
</evidence>
<evidence type="ECO:0000256" key="3">
    <source>
        <dbReference type="ARBA" id="ARBA00012292"/>
    </source>
</evidence>
<evidence type="ECO:0000256" key="15">
    <source>
        <dbReference type="SAM" id="SignalP"/>
    </source>
</evidence>
<dbReference type="AlphaFoldDB" id="A0A7V8T015"/>
<dbReference type="GO" id="GO:0048034">
    <property type="term" value="P:heme O biosynthetic process"/>
    <property type="evidence" value="ECO:0007669"/>
    <property type="project" value="UniProtKB-UniRule"/>
</dbReference>
<evidence type="ECO:0000256" key="12">
    <source>
        <dbReference type="ARBA" id="ARBA00042475"/>
    </source>
</evidence>
<dbReference type="InterPro" id="IPR044878">
    <property type="entry name" value="UbiA_sf"/>
</dbReference>
<dbReference type="Pfam" id="PF01040">
    <property type="entry name" value="UbiA"/>
    <property type="match status" value="1"/>
</dbReference>
<evidence type="ECO:0000256" key="9">
    <source>
        <dbReference type="ARBA" id="ARBA00023136"/>
    </source>
</evidence>
<evidence type="ECO:0000256" key="11">
    <source>
        <dbReference type="ARBA" id="ARBA00040810"/>
    </source>
</evidence>
<protein>
    <recommendedName>
        <fullName evidence="11 14">Protoheme IX farnesyltransferase</fullName>
        <ecNumber evidence="3 14">2.5.1.141</ecNumber>
    </recommendedName>
    <alternativeName>
        <fullName evidence="12 14">Heme B farnesyltransferase</fullName>
    </alternativeName>
    <alternativeName>
        <fullName evidence="10 14">Heme O synthase</fullName>
    </alternativeName>
</protein>
<evidence type="ECO:0000256" key="13">
    <source>
        <dbReference type="ARBA" id="ARBA00047690"/>
    </source>
</evidence>
<name>A0A7V8T015_9BACT</name>
<organism evidence="16 17">
    <name type="scientific">Candidatus Acidiferrum panamense</name>
    <dbReference type="NCBI Taxonomy" id="2741543"/>
    <lineage>
        <taxon>Bacteria</taxon>
        <taxon>Pseudomonadati</taxon>
        <taxon>Acidobacteriota</taxon>
        <taxon>Terriglobia</taxon>
        <taxon>Candidatus Acidiferrales</taxon>
        <taxon>Candidatus Acidiferrum</taxon>
    </lineage>
</organism>
<accession>A0A7V8T015</accession>
<keyword evidence="9 14" id="KW-0472">Membrane</keyword>
<dbReference type="PANTHER" id="PTHR43448">
    <property type="entry name" value="PROTOHEME IX FARNESYLTRANSFERASE, MITOCHONDRIAL"/>
    <property type="match status" value="1"/>
</dbReference>
<feature type="transmembrane region" description="Helical" evidence="14">
    <location>
        <begin position="83"/>
        <end position="104"/>
    </location>
</feature>
<feature type="transmembrane region" description="Helical" evidence="14">
    <location>
        <begin position="235"/>
        <end position="254"/>
    </location>
</feature>
<dbReference type="UniPathway" id="UPA00834">
    <property type="reaction ID" value="UER00712"/>
</dbReference>
<comment type="subcellular location">
    <subcellularLocation>
        <location evidence="1 14">Cell membrane</location>
        <topology evidence="1 14">Multi-pass membrane protein</topology>
    </subcellularLocation>
</comment>
<dbReference type="PROSITE" id="PS00943">
    <property type="entry name" value="UBIA"/>
    <property type="match status" value="1"/>
</dbReference>
<dbReference type="PANTHER" id="PTHR43448:SF7">
    <property type="entry name" value="4-HYDROXYBENZOATE SOLANESYLTRANSFERASE"/>
    <property type="match status" value="1"/>
</dbReference>
<keyword evidence="6 14" id="KW-0812">Transmembrane</keyword>
<keyword evidence="7 14" id="KW-1133">Transmembrane helix</keyword>
<proteinExistence type="inferred from homology"/>
<comment type="catalytic activity">
    <reaction evidence="13 14">
        <text>heme b + (2E,6E)-farnesyl diphosphate + H2O = Fe(II)-heme o + diphosphate</text>
        <dbReference type="Rhea" id="RHEA:28070"/>
        <dbReference type="ChEBI" id="CHEBI:15377"/>
        <dbReference type="ChEBI" id="CHEBI:33019"/>
        <dbReference type="ChEBI" id="CHEBI:60344"/>
        <dbReference type="ChEBI" id="CHEBI:60530"/>
        <dbReference type="ChEBI" id="CHEBI:175763"/>
        <dbReference type="EC" id="2.5.1.141"/>
    </reaction>
</comment>
<evidence type="ECO:0000256" key="1">
    <source>
        <dbReference type="ARBA" id="ARBA00004651"/>
    </source>
</evidence>
<feature type="transmembrane region" description="Helical" evidence="14">
    <location>
        <begin position="207"/>
        <end position="229"/>
    </location>
</feature>
<dbReference type="CDD" id="cd13957">
    <property type="entry name" value="PT_UbiA_Cox10"/>
    <property type="match status" value="1"/>
</dbReference>
<dbReference type="GO" id="GO:0008495">
    <property type="term" value="F:protoheme IX farnesyltransferase activity"/>
    <property type="evidence" value="ECO:0007669"/>
    <property type="project" value="UniProtKB-UniRule"/>
</dbReference>
<gene>
    <name evidence="16" type="primary">cyoE</name>
    <name evidence="14" type="synonym">ctaB</name>
    <name evidence="16" type="ORF">HRJ53_26540</name>
</gene>
<dbReference type="HAMAP" id="MF_00154">
    <property type="entry name" value="CyoE_CtaB"/>
    <property type="match status" value="1"/>
</dbReference>
<evidence type="ECO:0000256" key="8">
    <source>
        <dbReference type="ARBA" id="ARBA00023133"/>
    </source>
</evidence>
<comment type="miscellaneous">
    <text evidence="14">Carbon 2 of the heme B porphyrin ring is defined according to the Fischer nomenclature.</text>
</comment>
<evidence type="ECO:0000313" key="16">
    <source>
        <dbReference type="EMBL" id="MBA0088561.1"/>
    </source>
</evidence>
<dbReference type="InterPro" id="IPR030470">
    <property type="entry name" value="UbiA_prenylTrfase_CS"/>
</dbReference>
<keyword evidence="8 14" id="KW-0350">Heme biosynthesis</keyword>
<keyword evidence="4 14" id="KW-1003">Cell membrane</keyword>
<feature type="signal peptide" evidence="15">
    <location>
        <begin position="1"/>
        <end position="21"/>
    </location>
</feature>
<comment type="caution">
    <text evidence="16">The sequence shown here is derived from an EMBL/GenBank/DDBJ whole genome shotgun (WGS) entry which is preliminary data.</text>
</comment>
<feature type="chain" id="PRO_5030712062" description="Protoheme IX farnesyltransferase" evidence="15">
    <location>
        <begin position="22"/>
        <end position="289"/>
    </location>
</feature>
<comment type="function">
    <text evidence="14">Converts heme B (protoheme IX) to heme O by substitution of the vinyl group on carbon 2 of heme B porphyrin ring with a hydroxyethyl farnesyl side group.</text>
</comment>
<dbReference type="Gene3D" id="1.10.357.140">
    <property type="entry name" value="UbiA prenyltransferase"/>
    <property type="match status" value="1"/>
</dbReference>
<dbReference type="InterPro" id="IPR000537">
    <property type="entry name" value="UbiA_prenyltransferase"/>
</dbReference>
<keyword evidence="5 14" id="KW-0808">Transferase</keyword>
<feature type="transmembrane region" description="Helical" evidence="14">
    <location>
        <begin position="41"/>
        <end position="62"/>
    </location>
</feature>
<reference evidence="16" key="1">
    <citation type="submission" date="2020-06" db="EMBL/GenBank/DDBJ databases">
        <title>Legume-microbial interactions unlock mineral nutrients during tropical forest succession.</title>
        <authorList>
            <person name="Epihov D.Z."/>
        </authorList>
    </citation>
    <scope>NUCLEOTIDE SEQUENCE [LARGE SCALE GENOMIC DNA]</scope>
    <source>
        <strain evidence="16">Pan2503</strain>
    </source>
</reference>
<evidence type="ECO:0000256" key="7">
    <source>
        <dbReference type="ARBA" id="ARBA00022989"/>
    </source>
</evidence>
<feature type="transmembrane region" description="Helical" evidence="14">
    <location>
        <begin position="137"/>
        <end position="157"/>
    </location>
</feature>
<dbReference type="EMBL" id="JACDQQ010002561">
    <property type="protein sequence ID" value="MBA0088561.1"/>
    <property type="molecule type" value="Genomic_DNA"/>
</dbReference>
<dbReference type="EC" id="2.5.1.141" evidence="3 14"/>
<sequence length="289" mass="30384">MLAAIRMTCSLLKLRIGVAIAASALAGMAAAKGPAISVAQASALALAVLGASGAAGAFNHYYERDLDREMRRTRSRPFASGAFQPSLWWPISFLVLLVASLALAAAANGLVSSLLVFLGSFTYGVVYTVWLKRRSAWNIVIGGLAGSFAVLAGAAAVDPTPQVVPVLLALVLFLWTPPHFWSLAAAKGDDYAKAGVPMLPVTASQRVWTWAILLHTAALVAISLVPLWYGQGLLYGLGAGVGGAYFLWKSWLLYIAPSKHTAMDNFFASFIQLGLLIVGVVLDALVGLA</sequence>
<comment type="similarity">
    <text evidence="14">Belongs to the UbiA prenyltransferase family. Protoheme IX farnesyltransferase subfamily.</text>
</comment>
<feature type="transmembrane region" description="Helical" evidence="14">
    <location>
        <begin position="266"/>
        <end position="288"/>
    </location>
</feature>
<dbReference type="NCBIfam" id="TIGR01473">
    <property type="entry name" value="cyoE_ctaB"/>
    <property type="match status" value="1"/>
</dbReference>